<feature type="compositionally biased region" description="Basic and acidic residues" evidence="5">
    <location>
        <begin position="486"/>
        <end position="506"/>
    </location>
</feature>
<dbReference type="AlphaFoldDB" id="A0AB34L1B6"/>
<evidence type="ECO:0000256" key="3">
    <source>
        <dbReference type="ARBA" id="ARBA00022989"/>
    </source>
</evidence>
<reference evidence="8 9" key="1">
    <citation type="journal article" date="2020" name="Microbiol. Resour. Announc.">
        <title>Draft Genome Sequence of a Cladosporium Species Isolated from the Mesophotic Ascidian Didemnum maculosum.</title>
        <authorList>
            <person name="Gioti A."/>
            <person name="Siaperas R."/>
            <person name="Nikolaivits E."/>
            <person name="Le Goff G."/>
            <person name="Ouazzani J."/>
            <person name="Kotoulas G."/>
            <person name="Topakas E."/>
        </authorList>
    </citation>
    <scope>NUCLEOTIDE SEQUENCE [LARGE SCALE GENOMIC DNA]</scope>
    <source>
        <strain evidence="8 9">TM138-S3</strain>
    </source>
</reference>
<dbReference type="RefSeq" id="XP_069232536.1">
    <property type="nucleotide sequence ID" value="XM_069370468.1"/>
</dbReference>
<feature type="transmembrane region" description="Helical" evidence="6">
    <location>
        <begin position="160"/>
        <end position="182"/>
    </location>
</feature>
<organism evidence="8 9">
    <name type="scientific">Cladosporium halotolerans</name>
    <dbReference type="NCBI Taxonomy" id="1052096"/>
    <lineage>
        <taxon>Eukaryota</taxon>
        <taxon>Fungi</taxon>
        <taxon>Dikarya</taxon>
        <taxon>Ascomycota</taxon>
        <taxon>Pezizomycotina</taxon>
        <taxon>Dothideomycetes</taxon>
        <taxon>Dothideomycetidae</taxon>
        <taxon>Cladosporiales</taxon>
        <taxon>Cladosporiaceae</taxon>
        <taxon>Cladosporium</taxon>
    </lineage>
</organism>
<feature type="transmembrane region" description="Helical" evidence="6">
    <location>
        <begin position="203"/>
        <end position="219"/>
    </location>
</feature>
<keyword evidence="9" id="KW-1185">Reference proteome</keyword>
<dbReference type="PROSITE" id="PS50850">
    <property type="entry name" value="MFS"/>
    <property type="match status" value="1"/>
</dbReference>
<comment type="subcellular location">
    <subcellularLocation>
        <location evidence="1">Membrane</location>
        <topology evidence="1">Multi-pass membrane protein</topology>
    </subcellularLocation>
</comment>
<feature type="transmembrane region" description="Helical" evidence="6">
    <location>
        <begin position="315"/>
        <end position="337"/>
    </location>
</feature>
<dbReference type="Pfam" id="PF07690">
    <property type="entry name" value="MFS_1"/>
    <property type="match status" value="1"/>
</dbReference>
<proteinExistence type="predicted"/>
<dbReference type="PANTHER" id="PTHR23508">
    <property type="entry name" value="CARBOXYLIC ACID TRANSPORTER PROTEIN HOMOLOG"/>
    <property type="match status" value="1"/>
</dbReference>
<dbReference type="InterPro" id="IPR036259">
    <property type="entry name" value="MFS_trans_sf"/>
</dbReference>
<evidence type="ECO:0000256" key="4">
    <source>
        <dbReference type="ARBA" id="ARBA00023136"/>
    </source>
</evidence>
<feature type="transmembrane region" description="Helical" evidence="6">
    <location>
        <begin position="137"/>
        <end position="154"/>
    </location>
</feature>
<dbReference type="CDD" id="cd17316">
    <property type="entry name" value="MFS_SV2_like"/>
    <property type="match status" value="1"/>
</dbReference>
<gene>
    <name evidence="8" type="ORF">WHR41_01862</name>
</gene>
<feature type="transmembrane region" description="Helical" evidence="6">
    <location>
        <begin position="346"/>
        <end position="363"/>
    </location>
</feature>
<evidence type="ECO:0000256" key="2">
    <source>
        <dbReference type="ARBA" id="ARBA00022692"/>
    </source>
</evidence>
<dbReference type="FunFam" id="1.20.1250.20:FF:000395">
    <property type="entry name" value="Carboxylic acid transporter protein homolog"/>
    <property type="match status" value="1"/>
</dbReference>
<dbReference type="GO" id="GO:0046943">
    <property type="term" value="F:carboxylic acid transmembrane transporter activity"/>
    <property type="evidence" value="ECO:0007669"/>
    <property type="project" value="TreeGrafter"/>
</dbReference>
<feature type="transmembrane region" description="Helical" evidence="6">
    <location>
        <begin position="105"/>
        <end position="125"/>
    </location>
</feature>
<evidence type="ECO:0000256" key="5">
    <source>
        <dbReference type="SAM" id="MobiDB-lite"/>
    </source>
</evidence>
<feature type="transmembrane region" description="Helical" evidence="6">
    <location>
        <begin position="279"/>
        <end position="295"/>
    </location>
</feature>
<dbReference type="EMBL" id="JAAQHG020000004">
    <property type="protein sequence ID" value="KAL1589431.1"/>
    <property type="molecule type" value="Genomic_DNA"/>
</dbReference>
<accession>A0AB34L1B6</accession>
<feature type="transmembrane region" description="Helical" evidence="6">
    <location>
        <begin position="447"/>
        <end position="465"/>
    </location>
</feature>
<protein>
    <recommendedName>
        <fullName evidence="7">Major facilitator superfamily (MFS) profile domain-containing protein</fullName>
    </recommendedName>
</protein>
<dbReference type="InterPro" id="IPR011701">
    <property type="entry name" value="MFS"/>
</dbReference>
<name>A0AB34L1B6_9PEZI</name>
<dbReference type="Gene3D" id="1.20.1250.20">
    <property type="entry name" value="MFS general substrate transporter like domains"/>
    <property type="match status" value="2"/>
</dbReference>
<evidence type="ECO:0000256" key="1">
    <source>
        <dbReference type="ARBA" id="ARBA00004141"/>
    </source>
</evidence>
<keyword evidence="4 6" id="KW-0472">Membrane</keyword>
<keyword evidence="3 6" id="KW-1133">Transmembrane helix</keyword>
<feature type="domain" description="Major facilitator superfamily (MFS) profile" evidence="7">
    <location>
        <begin position="69"/>
        <end position="469"/>
    </location>
</feature>
<dbReference type="PANTHER" id="PTHR23508:SF9">
    <property type="entry name" value="CARBOXYLIC ACID TRANSPORT PROTEIN (AFU_ORTHOLOGUE AFUA_2G09450)"/>
    <property type="match status" value="1"/>
</dbReference>
<evidence type="ECO:0000256" key="6">
    <source>
        <dbReference type="SAM" id="Phobius"/>
    </source>
</evidence>
<sequence>MESTGREADPIAKGTWSALKQNFSDLFKWEQRVEVRNEYGEARYEWMRPAPLKNPISLMAQLTASNWLYFLVGLASWTADAFDFHALSIQTVKLAAYYDRSNTDISTAITLTLLLRSVGAAFFGAAGDRYGRKWPMVANMIVLGLLQIATIYSATFQQFLAVRSLFGLFMGGVYGNAIAMALENAPVEARGLMSGILQQGYSLGYVFAACANLGVGGSVESWKTTFWIAAGLSIVVGLIRIAFPESKQFRDRKAAGHKSVPASIFWDEVKSMIGREWRMCLYCIFLMTWFNFYSHTSQDSYTTFLRTEKGKNNRIASIASILMKTGACVGGTIIGYLSQWVGRRRAMCVSALISACLIPAWILPNSFGGLAASGFILQFHVQGAWGVIPIHLNELSPPAFRSTFPGLTYQLGNMISSPSAQIVNAIAESISISAVGGPSVPAYGPTMGIMTAIIALGIAVTTAVGPEKRGSHFESAVIGQSADNYDAERKGSDLEKAEESTHVEKK</sequence>
<dbReference type="GO" id="GO:0005886">
    <property type="term" value="C:plasma membrane"/>
    <property type="evidence" value="ECO:0007669"/>
    <property type="project" value="TreeGrafter"/>
</dbReference>
<comment type="caution">
    <text evidence="8">The sequence shown here is derived from an EMBL/GenBank/DDBJ whole genome shotgun (WGS) entry which is preliminary data.</text>
</comment>
<keyword evidence="2 6" id="KW-0812">Transmembrane</keyword>
<dbReference type="InterPro" id="IPR020846">
    <property type="entry name" value="MFS_dom"/>
</dbReference>
<evidence type="ECO:0000259" key="7">
    <source>
        <dbReference type="PROSITE" id="PS50850"/>
    </source>
</evidence>
<evidence type="ECO:0000313" key="8">
    <source>
        <dbReference type="EMBL" id="KAL1589431.1"/>
    </source>
</evidence>
<feature type="transmembrane region" description="Helical" evidence="6">
    <location>
        <begin position="225"/>
        <end position="243"/>
    </location>
</feature>
<dbReference type="GeneID" id="96003306"/>
<feature type="region of interest" description="Disordered" evidence="5">
    <location>
        <begin position="482"/>
        <end position="506"/>
    </location>
</feature>
<evidence type="ECO:0000313" key="9">
    <source>
        <dbReference type="Proteomes" id="UP000803884"/>
    </source>
</evidence>
<dbReference type="SUPFAM" id="SSF103473">
    <property type="entry name" value="MFS general substrate transporter"/>
    <property type="match status" value="1"/>
</dbReference>
<feature type="transmembrane region" description="Helical" evidence="6">
    <location>
        <begin position="56"/>
        <end position="77"/>
    </location>
</feature>
<dbReference type="Proteomes" id="UP000803884">
    <property type="component" value="Unassembled WGS sequence"/>
</dbReference>